<dbReference type="Gene3D" id="2.30.30.230">
    <property type="entry name" value="Fumarylacetoacetase, N-terminal domain"/>
    <property type="match status" value="1"/>
</dbReference>
<dbReference type="PANTHER" id="PTHR43069:SF2">
    <property type="entry name" value="FUMARYLACETOACETASE"/>
    <property type="match status" value="1"/>
</dbReference>
<dbReference type="GO" id="GO:1902000">
    <property type="term" value="P:homogentisate catabolic process"/>
    <property type="evidence" value="ECO:0007669"/>
    <property type="project" value="TreeGrafter"/>
</dbReference>
<feature type="binding site" evidence="13">
    <location>
        <position position="254"/>
    </location>
    <ligand>
        <name>substrate</name>
    </ligand>
</feature>
<evidence type="ECO:0000259" key="16">
    <source>
        <dbReference type="Pfam" id="PF01557"/>
    </source>
</evidence>
<evidence type="ECO:0000256" key="15">
    <source>
        <dbReference type="RuleBase" id="RU366008"/>
    </source>
</evidence>
<dbReference type="InterPro" id="IPR036462">
    <property type="entry name" value="Fumarylacetoacetase_N_sf"/>
</dbReference>
<dbReference type="OrthoDB" id="9971669at2759"/>
<dbReference type="FunFam" id="2.30.30.230:FF:000001">
    <property type="entry name" value="Fumarylacetoacetase"/>
    <property type="match status" value="1"/>
</dbReference>
<dbReference type="Gene3D" id="3.90.850.10">
    <property type="entry name" value="Fumarylacetoacetase-like, C-terminal domain"/>
    <property type="match status" value="1"/>
</dbReference>
<comment type="pathway">
    <text evidence="2 15">Amino-acid degradation; L-phenylalanine degradation; acetoacetate and fumarate from L-phenylalanine: step 6/6.</text>
</comment>
<feature type="binding site" evidence="14">
    <location>
        <position position="267"/>
    </location>
    <ligand>
        <name>Mg(2+)</name>
        <dbReference type="ChEBI" id="CHEBI:18420"/>
    </ligand>
</feature>
<dbReference type="InterPro" id="IPR015377">
    <property type="entry name" value="Fumarylacetoacetase_N"/>
</dbReference>
<feature type="binding site" evidence="14">
    <location>
        <position position="263"/>
    </location>
    <ligand>
        <name>Mg(2+)</name>
        <dbReference type="ChEBI" id="CHEBI:18420"/>
    </ligand>
</feature>
<sequence length="428" mass="46738">MEASARSFISYPEDSDFPIQNLPYGVFYRNSDATKKPTIGVAIGDQVLDLAVIAQAGLFDGPAIKDHAINVFAQGTLNGFMALGKAAWSEARKTIARLLSADEARLRDDADLRAAALVAQSDVTMLLPANIGDYTDFYSSREHATNVGIMFRGKDNALQPNWLHLPVGYHGRSSSIMPSGTPVRRPLGQTKGPDDAAPSFTPCRLLDFELEMGLFVGPGNALGDRVPIDDAENHMFGVVLLNDWSARDIQAWEYVPLGPFTAKNFISTISPWVVTLEALEPFRVQSPKQDEPKPLPYLQDENSKAGYDIQLEVALKSPKASAPQVISRSNFKYMYWTMKQQLVHHTVTGCNLRPGDLLGSGTISGPTPDSYGSLLEITWRGSKPLTLETGEERKFLLDGDSLTLSGYCQGEGYRVGFGPCVGTILPHN</sequence>
<feature type="binding site" evidence="14">
    <location>
        <position position="209"/>
    </location>
    <ligand>
        <name>Ca(2+)</name>
        <dbReference type="ChEBI" id="CHEBI:29108"/>
    </ligand>
</feature>
<evidence type="ECO:0000256" key="11">
    <source>
        <dbReference type="ARBA" id="ARBA00023232"/>
    </source>
</evidence>
<evidence type="ECO:0000256" key="7">
    <source>
        <dbReference type="ARBA" id="ARBA00022801"/>
    </source>
</evidence>
<dbReference type="EC" id="3.7.1.2" evidence="4 15"/>
<dbReference type="KEGG" id="acan:ACA1_308770"/>
<keyword evidence="19" id="KW-1185">Reference proteome</keyword>
<feature type="domain" description="Fumarylacetoacetase N-terminal" evidence="17">
    <location>
        <begin position="20"/>
        <end position="128"/>
    </location>
</feature>
<dbReference type="VEuPathDB" id="AmoebaDB:ACA1_308770"/>
<dbReference type="GO" id="GO:0046872">
    <property type="term" value="F:metal ion binding"/>
    <property type="evidence" value="ECO:0007669"/>
    <property type="project" value="UniProtKB-UniRule"/>
</dbReference>
<accession>L8HKF9</accession>
<keyword evidence="6 14" id="KW-0479">Metal-binding</keyword>
<evidence type="ECO:0000256" key="6">
    <source>
        <dbReference type="ARBA" id="ARBA00022723"/>
    </source>
</evidence>
<evidence type="ECO:0000256" key="13">
    <source>
        <dbReference type="PIRSR" id="PIRSR605959-2"/>
    </source>
</evidence>
<evidence type="ECO:0000256" key="2">
    <source>
        <dbReference type="ARBA" id="ARBA00004782"/>
    </source>
</evidence>
<keyword evidence="10 15" id="KW-0828">Tyrosine catabolism</keyword>
<keyword evidence="9 14" id="KW-0460">Magnesium</keyword>
<feature type="binding site" evidence="13">
    <location>
        <position position="250"/>
    </location>
    <ligand>
        <name>substrate</name>
    </ligand>
</feature>
<dbReference type="InterPro" id="IPR011234">
    <property type="entry name" value="Fumarylacetoacetase-like_C"/>
</dbReference>
<keyword evidence="11 15" id="KW-0585">Phenylalanine catabolism</keyword>
<evidence type="ECO:0000256" key="8">
    <source>
        <dbReference type="ARBA" id="ARBA00022837"/>
    </source>
</evidence>
<dbReference type="GO" id="GO:0006572">
    <property type="term" value="P:L-tyrosine catabolic process"/>
    <property type="evidence" value="ECO:0007669"/>
    <property type="project" value="UniProtKB-UniRule"/>
</dbReference>
<organism evidence="18 19">
    <name type="scientific">Acanthamoeba castellanii (strain ATCC 30010 / Neff)</name>
    <dbReference type="NCBI Taxonomy" id="1257118"/>
    <lineage>
        <taxon>Eukaryota</taxon>
        <taxon>Amoebozoa</taxon>
        <taxon>Discosea</taxon>
        <taxon>Longamoebia</taxon>
        <taxon>Centramoebida</taxon>
        <taxon>Acanthamoebidae</taxon>
        <taxon>Acanthamoeba</taxon>
    </lineage>
</organism>
<name>L8HKF9_ACACF</name>
<feature type="binding site" evidence="13">
    <location>
        <position position="138"/>
    </location>
    <ligand>
        <name>substrate</name>
    </ligand>
</feature>
<gene>
    <name evidence="18" type="ORF">ACA1_308770</name>
</gene>
<evidence type="ECO:0000256" key="12">
    <source>
        <dbReference type="PIRSR" id="PIRSR605959-1"/>
    </source>
</evidence>
<evidence type="ECO:0000256" key="4">
    <source>
        <dbReference type="ARBA" id="ARBA00012094"/>
    </source>
</evidence>
<dbReference type="STRING" id="1257118.L8HKF9"/>
<dbReference type="RefSeq" id="XP_004358271.1">
    <property type="nucleotide sequence ID" value="XM_004358214.1"/>
</dbReference>
<dbReference type="SUPFAM" id="SSF56529">
    <property type="entry name" value="FAH"/>
    <property type="match status" value="1"/>
</dbReference>
<evidence type="ECO:0000256" key="1">
    <source>
        <dbReference type="ARBA" id="ARBA00000353"/>
    </source>
</evidence>
<evidence type="ECO:0000256" key="10">
    <source>
        <dbReference type="ARBA" id="ARBA00022878"/>
    </source>
</evidence>
<dbReference type="Pfam" id="PF01557">
    <property type="entry name" value="FAA_hydrolase"/>
    <property type="match status" value="1"/>
</dbReference>
<evidence type="ECO:0000256" key="3">
    <source>
        <dbReference type="ARBA" id="ARBA00010211"/>
    </source>
</evidence>
<feature type="binding site" evidence="14">
    <location>
        <position position="136"/>
    </location>
    <ligand>
        <name>Ca(2+)</name>
        <dbReference type="ChEBI" id="CHEBI:29108"/>
    </ligand>
</feature>
<protein>
    <recommendedName>
        <fullName evidence="5 15">Fumarylacetoacetase</fullName>
        <ecNumber evidence="4 15">3.7.1.2</ecNumber>
    </recommendedName>
    <alternativeName>
        <fullName evidence="15">Fumarylacetoacetate hydrolase</fullName>
    </alternativeName>
</protein>
<dbReference type="Proteomes" id="UP000011083">
    <property type="component" value="Unassembled WGS sequence"/>
</dbReference>
<dbReference type="InterPro" id="IPR036663">
    <property type="entry name" value="Fumarylacetoacetase_C_sf"/>
</dbReference>
<evidence type="ECO:0000313" key="18">
    <source>
        <dbReference type="EMBL" id="ELR25707.1"/>
    </source>
</evidence>
<reference evidence="18 19" key="1">
    <citation type="journal article" date="2013" name="Genome Biol.">
        <title>Genome of Acanthamoeba castellanii highlights extensive lateral gene transfer and early evolution of tyrosine kinase signaling.</title>
        <authorList>
            <person name="Clarke M."/>
            <person name="Lohan A.J."/>
            <person name="Liu B."/>
            <person name="Lagkouvardos I."/>
            <person name="Roy S."/>
            <person name="Zafar N."/>
            <person name="Bertelli C."/>
            <person name="Schilde C."/>
            <person name="Kianianmomeni A."/>
            <person name="Burglin T.R."/>
            <person name="Frech C."/>
            <person name="Turcotte B."/>
            <person name="Kopec K.O."/>
            <person name="Synnott J.M."/>
            <person name="Choo C."/>
            <person name="Paponov I."/>
            <person name="Finkler A."/>
            <person name="Soon Heng Tan C."/>
            <person name="Hutchins A.P."/>
            <person name="Weinmeier T."/>
            <person name="Rattei T."/>
            <person name="Chu J.S."/>
            <person name="Gimenez G."/>
            <person name="Irimia M."/>
            <person name="Rigden D.J."/>
            <person name="Fitzpatrick D.A."/>
            <person name="Lorenzo-Morales J."/>
            <person name="Bateman A."/>
            <person name="Chiu C.H."/>
            <person name="Tang P."/>
            <person name="Hegemann P."/>
            <person name="Fromm H."/>
            <person name="Raoult D."/>
            <person name="Greub G."/>
            <person name="Miranda-Saavedra D."/>
            <person name="Chen N."/>
            <person name="Nash P."/>
            <person name="Ginger M.L."/>
            <person name="Horn M."/>
            <person name="Schaap P."/>
            <person name="Caler L."/>
            <person name="Loftus B."/>
        </authorList>
    </citation>
    <scope>NUCLEOTIDE SEQUENCE [LARGE SCALE GENOMIC DNA]</scope>
    <source>
        <strain evidence="18 19">Neff</strain>
    </source>
</reference>
<dbReference type="SUPFAM" id="SSF63433">
    <property type="entry name" value="Fumarylacetoacetate hydrolase, FAH, N-terminal domain"/>
    <property type="match status" value="1"/>
</dbReference>
<keyword evidence="7 15" id="KW-0378">Hydrolase</keyword>
<evidence type="ECO:0000259" key="17">
    <source>
        <dbReference type="Pfam" id="PF09298"/>
    </source>
</evidence>
<comment type="similarity">
    <text evidence="3 15">Belongs to the FAH family.</text>
</comment>
<feature type="active site" description="Proton acceptor" evidence="12">
    <location>
        <position position="143"/>
    </location>
</feature>
<dbReference type="OMA" id="YWTAAQQ"/>
<comment type="catalytic activity">
    <reaction evidence="1 15">
        <text>4-fumarylacetoacetate + H2O = acetoacetate + fumarate + H(+)</text>
        <dbReference type="Rhea" id="RHEA:10244"/>
        <dbReference type="ChEBI" id="CHEBI:13705"/>
        <dbReference type="ChEBI" id="CHEBI:15377"/>
        <dbReference type="ChEBI" id="CHEBI:15378"/>
        <dbReference type="ChEBI" id="CHEBI:18034"/>
        <dbReference type="ChEBI" id="CHEBI:29806"/>
        <dbReference type="EC" id="3.7.1.2"/>
    </reaction>
</comment>
<dbReference type="Pfam" id="PF09298">
    <property type="entry name" value="FAA_hydrolase_N"/>
    <property type="match status" value="1"/>
</dbReference>
<evidence type="ECO:0000256" key="14">
    <source>
        <dbReference type="PIRSR" id="PIRSR605959-3"/>
    </source>
</evidence>
<evidence type="ECO:0000313" key="19">
    <source>
        <dbReference type="Proteomes" id="UP000011083"/>
    </source>
</evidence>
<keyword evidence="8 14" id="KW-0106">Calcium</keyword>
<feature type="binding site" evidence="13">
    <location>
        <position position="152"/>
    </location>
    <ligand>
        <name>substrate</name>
    </ligand>
</feature>
<dbReference type="AlphaFoldDB" id="L8HKF9"/>
<feature type="domain" description="Fumarylacetoacetase-like C-terminal" evidence="16">
    <location>
        <begin position="135"/>
        <end position="406"/>
    </location>
</feature>
<evidence type="ECO:0000256" key="9">
    <source>
        <dbReference type="ARBA" id="ARBA00022842"/>
    </source>
</evidence>
<comment type="cofactor">
    <cofactor evidence="15">
        <name>Mg(2+)</name>
        <dbReference type="ChEBI" id="CHEBI:18420"/>
    </cofactor>
    <cofactor evidence="15">
        <name>Ca(2+)</name>
        <dbReference type="ChEBI" id="CHEBI:29108"/>
    </cofactor>
</comment>
<evidence type="ECO:0000256" key="5">
    <source>
        <dbReference type="ARBA" id="ARBA00014741"/>
    </source>
</evidence>
<feature type="binding site" evidence="13">
    <location>
        <position position="362"/>
    </location>
    <ligand>
        <name>substrate</name>
    </ligand>
</feature>
<feature type="binding site" evidence="14">
    <location>
        <position position="211"/>
    </location>
    <ligand>
        <name>Ca(2+)</name>
        <dbReference type="ChEBI" id="CHEBI:29108"/>
    </ligand>
</feature>
<dbReference type="GO" id="GO:0006559">
    <property type="term" value="P:L-phenylalanine catabolic process"/>
    <property type="evidence" value="ECO:0007669"/>
    <property type="project" value="UniProtKB-UniRule"/>
</dbReference>
<dbReference type="UniPathway" id="UPA00139">
    <property type="reaction ID" value="UER00341"/>
</dbReference>
<dbReference type="NCBIfam" id="TIGR01266">
    <property type="entry name" value="fum_ac_acetase"/>
    <property type="match status" value="1"/>
</dbReference>
<dbReference type="PANTHER" id="PTHR43069">
    <property type="entry name" value="FUMARYLACETOACETASE"/>
    <property type="match status" value="1"/>
</dbReference>
<dbReference type="GeneID" id="14926774"/>
<dbReference type="GO" id="GO:0004334">
    <property type="term" value="F:fumarylacetoacetase activity"/>
    <property type="evidence" value="ECO:0007669"/>
    <property type="project" value="UniProtKB-UniRule"/>
</dbReference>
<feature type="binding site" evidence="14">
    <location>
        <position position="243"/>
    </location>
    <ligand>
        <name>Mg(2+)</name>
        <dbReference type="ChEBI" id="CHEBI:18420"/>
    </ligand>
</feature>
<dbReference type="InterPro" id="IPR005959">
    <property type="entry name" value="Fumarylacetoacetase"/>
</dbReference>
<dbReference type="EMBL" id="KB007793">
    <property type="protein sequence ID" value="ELR25707.1"/>
    <property type="molecule type" value="Genomic_DNA"/>
</dbReference>
<feature type="binding site" evidence="14">
    <location>
        <position position="243"/>
    </location>
    <ligand>
        <name>Ca(2+)</name>
        <dbReference type="ChEBI" id="CHEBI:29108"/>
    </ligand>
</feature>
<proteinExistence type="inferred from homology"/>
<dbReference type="FunFam" id="3.90.850.10:FF:000004">
    <property type="entry name" value="Fumarylacetoacetase"/>
    <property type="match status" value="1"/>
</dbReference>